<proteinExistence type="inferred from homology"/>
<feature type="binding site" evidence="1">
    <location>
        <position position="193"/>
    </location>
    <ligand>
        <name>substrate</name>
    </ligand>
</feature>
<feature type="binding site" evidence="1">
    <location>
        <position position="287"/>
    </location>
    <ligand>
        <name>substrate</name>
    </ligand>
</feature>
<dbReference type="GO" id="GO:0006520">
    <property type="term" value="P:amino acid metabolic process"/>
    <property type="evidence" value="ECO:0007669"/>
    <property type="project" value="InterPro"/>
</dbReference>
<dbReference type="PIRSF" id="PIRSF018788">
    <property type="entry name" value="EutB"/>
    <property type="match status" value="1"/>
</dbReference>
<dbReference type="PANTHER" id="PTHR39329">
    <property type="entry name" value="ETHANOLAMINE AMMONIA-LYASE HEAVY CHAIN"/>
    <property type="match status" value="1"/>
</dbReference>
<comment type="subcellular location">
    <subcellularLocation>
        <location evidence="1">Bacterial microcompartment</location>
    </subcellularLocation>
</comment>
<dbReference type="AlphaFoldDB" id="A0A125W126"/>
<feature type="binding site" evidence="1">
    <location>
        <position position="246"/>
    </location>
    <ligand>
        <name>adenosylcob(III)alamin</name>
        <dbReference type="ChEBI" id="CHEBI:18408"/>
    </ligand>
</feature>
<comment type="cofactor">
    <cofactor evidence="1">
        <name>adenosylcob(III)alamin</name>
        <dbReference type="ChEBI" id="CHEBI:18408"/>
    </cofactor>
    <text evidence="1">Binds between the large and small subunits.</text>
</comment>
<feature type="binding site" evidence="1">
    <location>
        <position position="295"/>
    </location>
    <ligand>
        <name>adenosylcob(III)alamin</name>
        <dbReference type="ChEBI" id="CHEBI:18408"/>
    </ligand>
</feature>
<comment type="similarity">
    <text evidence="1">Belongs to the EutB family.</text>
</comment>
<dbReference type="GO" id="GO:0008851">
    <property type="term" value="F:ethanolamine ammonia-lyase activity"/>
    <property type="evidence" value="ECO:0007669"/>
    <property type="project" value="UniProtKB-UniRule"/>
</dbReference>
<dbReference type="InterPro" id="IPR044941">
    <property type="entry name" value="EutB_N_sf"/>
</dbReference>
<accession>A0A125W126</accession>
<dbReference type="Proteomes" id="UP000004846">
    <property type="component" value="Unassembled WGS sequence"/>
</dbReference>
<dbReference type="Gene3D" id="3.20.20.70">
    <property type="entry name" value="Aldolase class I"/>
    <property type="match status" value="1"/>
</dbReference>
<dbReference type="EC" id="4.3.1.7" evidence="1"/>
<dbReference type="HAMAP" id="MF_00861">
    <property type="entry name" value="EutB"/>
    <property type="match status" value="1"/>
</dbReference>
<dbReference type="PANTHER" id="PTHR39329:SF1">
    <property type="entry name" value="ETHANOLAMINE AMMONIA-LYASE LARGE SUBUNIT"/>
    <property type="match status" value="1"/>
</dbReference>
<name>A0A125W126_ENTFL</name>
<dbReference type="GO" id="GO:0031471">
    <property type="term" value="C:ethanolamine degradation polyhedral organelle"/>
    <property type="evidence" value="ECO:0007669"/>
    <property type="project" value="UniProtKB-UniRule"/>
</dbReference>
<comment type="catalytic activity">
    <reaction evidence="1">
        <text>ethanolamine = acetaldehyde + NH4(+)</text>
        <dbReference type="Rhea" id="RHEA:15313"/>
        <dbReference type="ChEBI" id="CHEBI:15343"/>
        <dbReference type="ChEBI" id="CHEBI:28938"/>
        <dbReference type="ChEBI" id="CHEBI:57603"/>
        <dbReference type="EC" id="4.3.1.7"/>
    </reaction>
</comment>
<evidence type="ECO:0000313" key="2">
    <source>
        <dbReference type="EMBL" id="EFM81102.1"/>
    </source>
</evidence>
<gene>
    <name evidence="1 2" type="primary">eutB</name>
    <name evidence="2" type="ORF">HMPREF9498_03041</name>
</gene>
<dbReference type="GO" id="GO:0046336">
    <property type="term" value="P:ethanolamine catabolic process"/>
    <property type="evidence" value="ECO:0007669"/>
    <property type="project" value="UniProtKB-UniRule"/>
</dbReference>
<comment type="caution">
    <text evidence="2">The sequence shown here is derived from an EMBL/GenBank/DDBJ whole genome shotgun (WGS) entry which is preliminary data.</text>
</comment>
<dbReference type="HOGENOM" id="CLU_048555_0_0_9"/>
<reference evidence="2 3" key="1">
    <citation type="submission" date="2010-07" db="EMBL/GenBank/DDBJ databases">
        <authorList>
            <person name="Sid Ahmed O."/>
        </authorList>
    </citation>
    <scope>NUCLEOTIDE SEQUENCE [LARGE SCALE GENOMIC DNA]</scope>
    <source>
        <strain evidence="2 3">TX4248</strain>
    </source>
</reference>
<keyword evidence="1 2" id="KW-0456">Lyase</keyword>
<keyword evidence="1" id="KW-0846">Cobalamin</keyword>
<comment type="function">
    <text evidence="1">Catalyzes the deamination of various vicinal amino-alcohols to oxo compounds. Allows this organism to utilize ethanolamine as the sole source of nitrogen and carbon in the presence of vitamin B12.</text>
</comment>
<dbReference type="InterPro" id="IPR010628">
    <property type="entry name" value="EutB"/>
</dbReference>
<dbReference type="GeneID" id="60893930"/>
<dbReference type="EMBL" id="AEBR01000110">
    <property type="protein sequence ID" value="EFM81102.1"/>
    <property type="molecule type" value="Genomic_DNA"/>
</dbReference>
<sequence>MILKTKLFGKVYQFTSVKEVLAKANEEKSGDKLAGVAANSAEERVAAKVVLSELSLNDLFNNPVVDYDEDEVTRIIIDQVNMRIFESIKHWTVAELREFILSSETTDFDIKRISRGLTSEMIAAVCKLMSNMDLIVGAKKINIEKTANTTIGRPGTFSNRLQPNHPTDNVDGIMASVMEGLSYGAGDALIGLNPVDDSTESVKRILNKFEEFRSEWEIPTQTCVLAHVTTQMEAMRQGAPTGLVFQSIAGSEKGNTAFGLNAEILAEAQDLALHSGQAAGPNVMYFETGQGSELSSEANFGADQVTMEARCYGLAKKFDPYIVNTVVGFIGPEYLYDSKQVIRAGLEDHFMGKLTGISMGCDVCYTNHMKADQNDMENLAMLLATAGCTYIMGIPHGDDVMLNYQTTGFHETATIRETLGLRPIKEFEEWMEKMGLMENGKLTSRAGDASVFIK</sequence>
<dbReference type="Gene3D" id="1.10.220.70">
    <property type="entry name" value="lyase"/>
    <property type="match status" value="1"/>
</dbReference>
<keyword evidence="1" id="KW-0170">Cobalt</keyword>
<dbReference type="FunFam" id="3.20.20.70:FF:000055">
    <property type="entry name" value="Ethanolamine ammonia-lyase heavy chain"/>
    <property type="match status" value="1"/>
</dbReference>
<keyword evidence="1" id="KW-1283">Bacterial microcompartment</keyword>
<dbReference type="GO" id="GO:0005829">
    <property type="term" value="C:cytosol"/>
    <property type="evidence" value="ECO:0007669"/>
    <property type="project" value="TreeGrafter"/>
</dbReference>
<dbReference type="UniPathway" id="UPA00560"/>
<comment type="pathway">
    <text evidence="1">Amine and polyamine degradation; ethanolamine degradation.</text>
</comment>
<dbReference type="Gene3D" id="2.30.170.30">
    <property type="entry name" value="ethanolamine ammonia-lyase heavy chain domain like"/>
    <property type="match status" value="1"/>
</dbReference>
<organism evidence="2 3">
    <name type="scientific">Enterococcus faecalis TX4248</name>
    <dbReference type="NCBI Taxonomy" id="749495"/>
    <lineage>
        <taxon>Bacteria</taxon>
        <taxon>Bacillati</taxon>
        <taxon>Bacillota</taxon>
        <taxon>Bacilli</taxon>
        <taxon>Lactobacillales</taxon>
        <taxon>Enterococcaceae</taxon>
        <taxon>Enterococcus</taxon>
    </lineage>
</organism>
<dbReference type="GO" id="GO:0031419">
    <property type="term" value="F:cobalamin binding"/>
    <property type="evidence" value="ECO:0007669"/>
    <property type="project" value="UniProtKB-UniRule"/>
</dbReference>
<comment type="subunit">
    <text evidence="1">The basic unit is a heterodimer which dimerizes to form tetramers. The heterotetramers trimerize; 6 large subunits form a core ring with 6 small subunits projecting outwards.</text>
</comment>
<dbReference type="InterPro" id="IPR013785">
    <property type="entry name" value="Aldolase_TIM"/>
</dbReference>
<feature type="binding site" evidence="1">
    <location>
        <position position="401"/>
    </location>
    <ligand>
        <name>adenosylcob(III)alamin</name>
        <dbReference type="ChEBI" id="CHEBI:18408"/>
    </ligand>
</feature>
<dbReference type="InterPro" id="IPR044939">
    <property type="entry name" value="EutB_dom_2_sf"/>
</dbReference>
<feature type="binding site" evidence="1">
    <location>
        <position position="194"/>
    </location>
    <ligand>
        <name>adenosylcob(III)alamin</name>
        <dbReference type="ChEBI" id="CHEBI:18408"/>
    </ligand>
</feature>
<protein>
    <recommendedName>
        <fullName evidence="1">Ethanolamine ammonia-lyase large subunit</fullName>
        <shortName evidence="1">EAL large subunit</shortName>
        <ecNumber evidence="1">4.3.1.7</ecNumber>
    </recommendedName>
</protein>
<evidence type="ECO:0000256" key="1">
    <source>
        <dbReference type="HAMAP-Rule" id="MF_00861"/>
    </source>
</evidence>
<dbReference type="GO" id="GO:0009350">
    <property type="term" value="C:ethanolamine ammonia-lyase complex"/>
    <property type="evidence" value="ECO:0007669"/>
    <property type="project" value="UniProtKB-UniRule"/>
</dbReference>
<evidence type="ECO:0000313" key="3">
    <source>
        <dbReference type="Proteomes" id="UP000004846"/>
    </source>
</evidence>
<feature type="binding site" evidence="1">
    <location>
        <position position="362"/>
    </location>
    <ligand>
        <name>substrate</name>
    </ligand>
</feature>
<dbReference type="Pfam" id="PF06751">
    <property type="entry name" value="EutB"/>
    <property type="match status" value="1"/>
</dbReference>
<feature type="binding site" evidence="1">
    <location>
        <begin position="160"/>
        <end position="162"/>
    </location>
    <ligand>
        <name>substrate</name>
    </ligand>
</feature>
<dbReference type="RefSeq" id="WP_002357506.1">
    <property type="nucleotide sequence ID" value="NZ_GL454489.1"/>
</dbReference>
<dbReference type="NCBIfam" id="NF011649">
    <property type="entry name" value="PRK15067.1"/>
    <property type="match status" value="1"/>
</dbReference>